<evidence type="ECO:0000313" key="1">
    <source>
        <dbReference type="EMBL" id="URD85705.1"/>
    </source>
</evidence>
<dbReference type="EMBL" id="CP097504">
    <property type="protein sequence ID" value="URD85705.1"/>
    <property type="molecule type" value="Genomic_DNA"/>
</dbReference>
<evidence type="ECO:0000313" key="2">
    <source>
        <dbReference type="Proteomes" id="UP001055439"/>
    </source>
</evidence>
<proteinExistence type="predicted"/>
<name>A0A9E7EXA3_9LILI</name>
<accession>A0A9E7EXA3</accession>
<organism evidence="1 2">
    <name type="scientific">Musa troglodytarum</name>
    <name type="common">fe'i banana</name>
    <dbReference type="NCBI Taxonomy" id="320322"/>
    <lineage>
        <taxon>Eukaryota</taxon>
        <taxon>Viridiplantae</taxon>
        <taxon>Streptophyta</taxon>
        <taxon>Embryophyta</taxon>
        <taxon>Tracheophyta</taxon>
        <taxon>Spermatophyta</taxon>
        <taxon>Magnoliopsida</taxon>
        <taxon>Liliopsida</taxon>
        <taxon>Zingiberales</taxon>
        <taxon>Musaceae</taxon>
        <taxon>Musa</taxon>
    </lineage>
</organism>
<dbReference type="AlphaFoldDB" id="A0A9E7EXA3"/>
<reference evidence="1" key="1">
    <citation type="submission" date="2022-05" db="EMBL/GenBank/DDBJ databases">
        <title>The Musa troglodytarum L. genome provides insights into the mechanism of non-climacteric behaviour and enrichment of carotenoids.</title>
        <authorList>
            <person name="Wang J."/>
        </authorList>
    </citation>
    <scope>NUCLEOTIDE SEQUENCE</scope>
    <source>
        <tissue evidence="1">Leaf</tissue>
    </source>
</reference>
<protein>
    <submittedName>
        <fullName evidence="1">Uncharacterized protein</fullName>
    </submittedName>
</protein>
<keyword evidence="2" id="KW-1185">Reference proteome</keyword>
<dbReference type="Proteomes" id="UP001055439">
    <property type="component" value="Chromosome 2"/>
</dbReference>
<gene>
    <name evidence="1" type="ORF">MUK42_27576</name>
</gene>
<sequence length="115" mass="12749">MHYRNNPSKCGDLCKSGVRVGYRGCPGTSVVEDAWSKFRYVKQIQSPVQVVLPEIAAACSWDVLTQQVVLQQDYKPSPYSMSDACSKDPSLKTHLAWSSHKPNLSGANLHLPNPF</sequence>